<keyword evidence="4" id="KW-1185">Reference proteome</keyword>
<reference evidence="4" key="1">
    <citation type="submission" date="2019-01" db="EMBL/GenBank/DDBJ databases">
        <title>Cytophagaceae bacterium strain CAR-16.</title>
        <authorList>
            <person name="Chen W.-M."/>
        </authorList>
    </citation>
    <scope>NUCLEOTIDE SEQUENCE [LARGE SCALE GENOMIC DNA]</scope>
    <source>
        <strain evidence="4">ICH-30</strain>
    </source>
</reference>
<dbReference type="OrthoDB" id="975864at2"/>
<gene>
    <name evidence="3" type="ORF">EQG68_11685</name>
</gene>
<evidence type="ECO:0000313" key="3">
    <source>
        <dbReference type="EMBL" id="RXR30085.1"/>
    </source>
</evidence>
<dbReference type="RefSeq" id="WP_129465070.1">
    <property type="nucleotide sequence ID" value="NZ_SBKQ01000012.1"/>
</dbReference>
<protein>
    <submittedName>
        <fullName evidence="3">Uncharacterized protein</fullName>
    </submittedName>
</protein>
<keyword evidence="1" id="KW-0175">Coiled coil</keyword>
<organism evidence="3 4">
    <name type="scientific">Flavobacterium piscinae</name>
    <dbReference type="NCBI Taxonomy" id="2506424"/>
    <lineage>
        <taxon>Bacteria</taxon>
        <taxon>Pseudomonadati</taxon>
        <taxon>Bacteroidota</taxon>
        <taxon>Flavobacteriia</taxon>
        <taxon>Flavobacteriales</taxon>
        <taxon>Flavobacteriaceae</taxon>
        <taxon>Flavobacterium</taxon>
    </lineage>
</organism>
<sequence length="655" mass="76679">MNKERAITYSLLSHIRNKGTLIKGPLDIFKPLVQRIISKMNSKGIFSGKSISEIKSEFDNEYKIDIPIPVLKTILNQIAKDLNSKEKTVFVLYNDYSFSISEYIFLDYENDIIEKETIVNEIELLFQKFCETSDFKIEEKNSIFQFIEKNKYSLSSYLSNSVVQIDKDFTAEAQFVKFFRNIPEIYKQIKDIYIGSIISGYIQYNPSETKLEVELIFDTNFIVGLLDLNTPESTHTCNTLLQIAKNQKFKIRILKDTIEETKNLLEQKAKHFDKSFLQRKVYPEDIYNACDRKGYNKNDIERISDNLENEISKLGISIINDEKIKKEAKFSEEYKILKEYRNSDISALHDATAINYVKKVRGKKIKEFDKVNCWFVNNVTSRENNGFSIKSEFQPETINADNLLNILWLSNPRAKINIDANDLADISLTSSIAITLNKDLPKAKILRELDDNIHKYASESLSDTDIVRIATRITNKQLDDIDNLNNLANTKKEEFVKRLEEEASKQKKLEEIRIKKLEHILKEFSEKSNEFQKKTKQIENNELNSSKAIEDLQTKNDDLTEKLIEEKLKTWQKNSIYFLLLIYVTLSLIFLYLLYDNNWNLKVVTEKITDYKSNIFVSFILWTIAIIVNLFGFKLVYDRYFNHSNINNKRSRIKL</sequence>
<keyword evidence="2" id="KW-0812">Transmembrane</keyword>
<keyword evidence="2" id="KW-0472">Membrane</keyword>
<keyword evidence="2" id="KW-1133">Transmembrane helix</keyword>
<dbReference type="AlphaFoldDB" id="A0A4Q1KKY0"/>
<feature type="coiled-coil region" evidence="1">
    <location>
        <begin position="507"/>
        <end position="569"/>
    </location>
</feature>
<dbReference type="Proteomes" id="UP000289734">
    <property type="component" value="Unassembled WGS sequence"/>
</dbReference>
<evidence type="ECO:0000313" key="4">
    <source>
        <dbReference type="Proteomes" id="UP000289734"/>
    </source>
</evidence>
<dbReference type="EMBL" id="SBKQ01000012">
    <property type="protein sequence ID" value="RXR30085.1"/>
    <property type="molecule type" value="Genomic_DNA"/>
</dbReference>
<evidence type="ECO:0000256" key="2">
    <source>
        <dbReference type="SAM" id="Phobius"/>
    </source>
</evidence>
<comment type="caution">
    <text evidence="3">The sequence shown here is derived from an EMBL/GenBank/DDBJ whole genome shotgun (WGS) entry which is preliminary data.</text>
</comment>
<accession>A0A4Q1KKY0</accession>
<feature type="transmembrane region" description="Helical" evidence="2">
    <location>
        <begin position="615"/>
        <end position="637"/>
    </location>
</feature>
<evidence type="ECO:0000256" key="1">
    <source>
        <dbReference type="SAM" id="Coils"/>
    </source>
</evidence>
<feature type="transmembrane region" description="Helical" evidence="2">
    <location>
        <begin position="576"/>
        <end position="595"/>
    </location>
</feature>
<name>A0A4Q1KKY0_9FLAO</name>
<proteinExistence type="predicted"/>